<gene>
    <name evidence="7" type="ORF">HTY61_16995</name>
</gene>
<protein>
    <submittedName>
        <fullName evidence="7">Thiamine pyrophosphate-dependent dehydrogenase E1 component subunit alpha</fullName>
    </submittedName>
</protein>
<evidence type="ECO:0000313" key="7">
    <source>
        <dbReference type="EMBL" id="QKV20026.1"/>
    </source>
</evidence>
<evidence type="ECO:0000256" key="1">
    <source>
        <dbReference type="ARBA" id="ARBA00001964"/>
    </source>
</evidence>
<reference evidence="7 8" key="1">
    <citation type="submission" date="2020-06" db="EMBL/GenBank/DDBJ databases">
        <title>Oricola thermophila sp. nov. isolated from a tidal sediments.</title>
        <authorList>
            <person name="Kwon K.K."/>
            <person name="Yang S.-H."/>
            <person name="Park M.-J."/>
        </authorList>
    </citation>
    <scope>NUCLEOTIDE SEQUENCE [LARGE SCALE GENOMIC DNA]</scope>
    <source>
        <strain evidence="7 8">MEBiC13590</strain>
    </source>
</reference>
<dbReference type="GO" id="GO:0004739">
    <property type="term" value="F:pyruvate dehydrogenase (acetyl-transferring) activity"/>
    <property type="evidence" value="ECO:0007669"/>
    <property type="project" value="UniProtKB-EC"/>
</dbReference>
<feature type="domain" description="Dehydrogenase E1 component" evidence="6">
    <location>
        <begin position="46"/>
        <end position="341"/>
    </location>
</feature>
<evidence type="ECO:0000256" key="4">
    <source>
        <dbReference type="ARBA" id="ARBA00025211"/>
    </source>
</evidence>
<evidence type="ECO:0000313" key="8">
    <source>
        <dbReference type="Proteomes" id="UP000509367"/>
    </source>
</evidence>
<evidence type="ECO:0000259" key="6">
    <source>
        <dbReference type="Pfam" id="PF00676"/>
    </source>
</evidence>
<dbReference type="SUPFAM" id="SSF52518">
    <property type="entry name" value="Thiamin diphosphate-binding fold (THDP-binding)"/>
    <property type="match status" value="1"/>
</dbReference>
<evidence type="ECO:0000256" key="5">
    <source>
        <dbReference type="ARBA" id="ARBA00051231"/>
    </source>
</evidence>
<keyword evidence="8" id="KW-1185">Reference proteome</keyword>
<dbReference type="PANTHER" id="PTHR11516">
    <property type="entry name" value="PYRUVATE DEHYDROGENASE E1 COMPONENT, ALPHA SUBUNIT BACTERIAL AND ORGANELLAR"/>
    <property type="match status" value="1"/>
</dbReference>
<dbReference type="RefSeq" id="WP_175277917.1">
    <property type="nucleotide sequence ID" value="NZ_CP054836.1"/>
</dbReference>
<dbReference type="GO" id="GO:0006086">
    <property type="term" value="P:pyruvate decarboxylation to acetyl-CoA"/>
    <property type="evidence" value="ECO:0007669"/>
    <property type="project" value="TreeGrafter"/>
</dbReference>
<dbReference type="PANTHER" id="PTHR11516:SF60">
    <property type="entry name" value="PYRUVATE DEHYDROGENASE E1 COMPONENT SUBUNIT ALPHA"/>
    <property type="match status" value="1"/>
</dbReference>
<comment type="function">
    <text evidence="4">The pyruvate dehydrogenase complex catalyzes the overall conversion of pyruvate to acetyl-CoA and CO(2). It contains multiple copies of three enzymatic components: pyruvate dehydrogenase (E1), dihydrolipoamide acetyltransferase (E2) and lipoamide dehydrogenase (E3).</text>
</comment>
<dbReference type="Proteomes" id="UP000509367">
    <property type="component" value="Chromosome"/>
</dbReference>
<dbReference type="KEGG" id="orm:HTY61_16995"/>
<proteinExistence type="predicted"/>
<dbReference type="InterPro" id="IPR050642">
    <property type="entry name" value="PDH_E1_Alpha_Subunit"/>
</dbReference>
<dbReference type="EMBL" id="CP054836">
    <property type="protein sequence ID" value="QKV20026.1"/>
    <property type="molecule type" value="Genomic_DNA"/>
</dbReference>
<keyword evidence="2" id="KW-0560">Oxidoreductase</keyword>
<name>A0A6N1VGH3_9HYPH</name>
<dbReference type="AlphaFoldDB" id="A0A6N1VGH3"/>
<keyword evidence="3" id="KW-0786">Thiamine pyrophosphate</keyword>
<dbReference type="CDD" id="cd02000">
    <property type="entry name" value="TPP_E1_PDC_ADC_BCADC"/>
    <property type="match status" value="1"/>
</dbReference>
<accession>A0A6N1VGH3</accession>
<dbReference type="Gene3D" id="3.40.50.970">
    <property type="match status" value="1"/>
</dbReference>
<comment type="cofactor">
    <cofactor evidence="1">
        <name>thiamine diphosphate</name>
        <dbReference type="ChEBI" id="CHEBI:58937"/>
    </cofactor>
</comment>
<dbReference type="InterPro" id="IPR029061">
    <property type="entry name" value="THDP-binding"/>
</dbReference>
<comment type="catalytic activity">
    <reaction evidence="5">
        <text>N(6)-[(R)-lipoyl]-L-lysyl-[protein] + pyruvate + H(+) = N(6)-[(R)-S(8)-acetyldihydrolipoyl]-L-lysyl-[protein] + CO2</text>
        <dbReference type="Rhea" id="RHEA:19189"/>
        <dbReference type="Rhea" id="RHEA-COMP:10474"/>
        <dbReference type="Rhea" id="RHEA-COMP:10478"/>
        <dbReference type="ChEBI" id="CHEBI:15361"/>
        <dbReference type="ChEBI" id="CHEBI:15378"/>
        <dbReference type="ChEBI" id="CHEBI:16526"/>
        <dbReference type="ChEBI" id="CHEBI:83099"/>
        <dbReference type="ChEBI" id="CHEBI:83111"/>
        <dbReference type="EC" id="1.2.4.1"/>
    </reaction>
</comment>
<evidence type="ECO:0000256" key="2">
    <source>
        <dbReference type="ARBA" id="ARBA00023002"/>
    </source>
</evidence>
<evidence type="ECO:0000256" key="3">
    <source>
        <dbReference type="ARBA" id="ARBA00023052"/>
    </source>
</evidence>
<organism evidence="7 8">
    <name type="scientific">Oricola thermophila</name>
    <dbReference type="NCBI Taxonomy" id="2742145"/>
    <lineage>
        <taxon>Bacteria</taxon>
        <taxon>Pseudomonadati</taxon>
        <taxon>Pseudomonadota</taxon>
        <taxon>Alphaproteobacteria</taxon>
        <taxon>Hyphomicrobiales</taxon>
        <taxon>Ahrensiaceae</taxon>
        <taxon>Oricola</taxon>
    </lineage>
</organism>
<dbReference type="InterPro" id="IPR001017">
    <property type="entry name" value="DH_E1"/>
</dbReference>
<sequence>MAGFVLSVNDACGARSLCVTCYNKNSVERVYMKNSPSIDEQIEMYRKMHVVRQLEERLGLLHKEGRTRGPIHRCDGQEAIGVGATAMLTDDDYVMSTHRGHAHYIGKGLDVYPVVAEIFGRATGSCGGRAGHMLVADASKGMIGGNAIVGAGIPAAAGAALSIQMLGRNSVSMCIFGDGAAQTGICHEAMNMASLWKLPVIFVLEHNQYGLTVDTNMQSSVDDISIRAAGYAIPSIIVDGNDVVAVYRAVAEMTERARRGEGPGMVEAKTYRLEGFSTSDMGGYQSPEDIADWKKRDPLKIAYEALKKPVGEDALAKLAASAAEEVSTAFEKALSDPMPEFEVFRPHAAYGEVA</sequence>
<dbReference type="Pfam" id="PF00676">
    <property type="entry name" value="E1_dh"/>
    <property type="match status" value="1"/>
</dbReference>